<dbReference type="AlphaFoldDB" id="A0AAN9XWD4"/>
<gene>
    <name evidence="2" type="ORF">VNO78_03144</name>
</gene>
<protein>
    <submittedName>
        <fullName evidence="2">Uncharacterized protein</fullName>
    </submittedName>
</protein>
<reference evidence="2 3" key="1">
    <citation type="submission" date="2024-01" db="EMBL/GenBank/DDBJ databases">
        <title>The genomes of 5 underutilized Papilionoideae crops provide insights into root nodulation and disease resistanc.</title>
        <authorList>
            <person name="Jiang F."/>
        </authorList>
    </citation>
    <scope>NUCLEOTIDE SEQUENCE [LARGE SCALE GENOMIC DNA]</scope>
    <source>
        <strain evidence="2">DUOXIRENSHENG_FW03</strain>
        <tissue evidence="2">Leaves</tissue>
    </source>
</reference>
<comment type="caution">
    <text evidence="2">The sequence shown here is derived from an EMBL/GenBank/DDBJ whole genome shotgun (WGS) entry which is preliminary data.</text>
</comment>
<proteinExistence type="predicted"/>
<organism evidence="2 3">
    <name type="scientific">Psophocarpus tetragonolobus</name>
    <name type="common">Winged bean</name>
    <name type="synonym">Dolichos tetragonolobus</name>
    <dbReference type="NCBI Taxonomy" id="3891"/>
    <lineage>
        <taxon>Eukaryota</taxon>
        <taxon>Viridiplantae</taxon>
        <taxon>Streptophyta</taxon>
        <taxon>Embryophyta</taxon>
        <taxon>Tracheophyta</taxon>
        <taxon>Spermatophyta</taxon>
        <taxon>Magnoliopsida</taxon>
        <taxon>eudicotyledons</taxon>
        <taxon>Gunneridae</taxon>
        <taxon>Pentapetalae</taxon>
        <taxon>rosids</taxon>
        <taxon>fabids</taxon>
        <taxon>Fabales</taxon>
        <taxon>Fabaceae</taxon>
        <taxon>Papilionoideae</taxon>
        <taxon>50 kb inversion clade</taxon>
        <taxon>NPAAA clade</taxon>
        <taxon>indigoferoid/millettioid clade</taxon>
        <taxon>Phaseoleae</taxon>
        <taxon>Psophocarpus</taxon>
    </lineage>
</organism>
<feature type="compositionally biased region" description="Low complexity" evidence="1">
    <location>
        <begin position="35"/>
        <end position="48"/>
    </location>
</feature>
<evidence type="ECO:0000313" key="3">
    <source>
        <dbReference type="Proteomes" id="UP001386955"/>
    </source>
</evidence>
<evidence type="ECO:0000313" key="2">
    <source>
        <dbReference type="EMBL" id="KAK7411707.1"/>
    </source>
</evidence>
<sequence length="217" mass="23147">MVFVFHASKFASSTSESPSISLTHSLTTSPLITPTATSLSHSLSTSPSSLPPPLPPSPSVTIASTATLRRFGPSISPTDTSTEASISSATTINTDTPYPASMEEETEFTKTRGTSKSCMQIAGTHSSTKGNSSWSNQGLPPSGPLDTTHALTKFLRLAAFTGVDFEVFENHALFLYDSIQHLGVELPNASYSTEVVAPCHARRHFREQRDDVSGDVQ</sequence>
<name>A0AAN9XWD4_PSOTE</name>
<dbReference type="Proteomes" id="UP001386955">
    <property type="component" value="Unassembled WGS sequence"/>
</dbReference>
<feature type="region of interest" description="Disordered" evidence="1">
    <location>
        <begin position="35"/>
        <end position="57"/>
    </location>
</feature>
<feature type="region of interest" description="Disordered" evidence="1">
    <location>
        <begin position="122"/>
        <end position="143"/>
    </location>
</feature>
<dbReference type="EMBL" id="JAYMYS010000001">
    <property type="protein sequence ID" value="KAK7411707.1"/>
    <property type="molecule type" value="Genomic_DNA"/>
</dbReference>
<evidence type="ECO:0000256" key="1">
    <source>
        <dbReference type="SAM" id="MobiDB-lite"/>
    </source>
</evidence>
<accession>A0AAN9XWD4</accession>
<keyword evidence="3" id="KW-1185">Reference proteome</keyword>
<feature type="compositionally biased region" description="Polar residues" evidence="1">
    <location>
        <begin position="122"/>
        <end position="139"/>
    </location>
</feature>